<dbReference type="InterPro" id="IPR051679">
    <property type="entry name" value="DASS-Related_Transporters"/>
</dbReference>
<keyword evidence="5 6" id="KW-0472">Membrane</keyword>
<feature type="transmembrane region" description="Helical" evidence="6">
    <location>
        <begin position="221"/>
        <end position="250"/>
    </location>
</feature>
<evidence type="ECO:0000313" key="7">
    <source>
        <dbReference type="EMBL" id="GAM74912.1"/>
    </source>
</evidence>
<feature type="transmembrane region" description="Helical" evidence="6">
    <location>
        <begin position="63"/>
        <end position="82"/>
    </location>
</feature>
<comment type="caution">
    <text evidence="7">The sequence shown here is derived from an EMBL/GenBank/DDBJ whole genome shotgun (WGS) entry which is preliminary data.</text>
</comment>
<keyword evidence="4 6" id="KW-1133">Transmembrane helix</keyword>
<dbReference type="EMBL" id="BBSC01000003">
    <property type="protein sequence ID" value="GAM74912.1"/>
    <property type="molecule type" value="Genomic_DNA"/>
</dbReference>
<name>A0A0B8QDD6_9VIBR</name>
<gene>
    <name evidence="7" type="ORF">JCM19241_1255</name>
</gene>
<reference evidence="7 8" key="2">
    <citation type="submission" date="2015-01" db="EMBL/GenBank/DDBJ databases">
        <authorList>
            <consortium name="NBRP consortium"/>
            <person name="Sawabe T."/>
            <person name="Meirelles P."/>
            <person name="Feng G."/>
            <person name="Sayaka M."/>
            <person name="Hattori M."/>
            <person name="Ohkuma M."/>
        </authorList>
    </citation>
    <scope>NUCLEOTIDE SEQUENCE [LARGE SCALE GENOMIC DNA]</scope>
    <source>
        <strain evidence="8">JCM 19241</strain>
    </source>
</reference>
<dbReference type="Pfam" id="PF03606">
    <property type="entry name" value="DcuC"/>
    <property type="match status" value="1"/>
</dbReference>
<dbReference type="PANTHER" id="PTHR43652">
    <property type="entry name" value="BASIC AMINO ACID ANTIPORTER YFCC-RELATED"/>
    <property type="match status" value="1"/>
</dbReference>
<evidence type="ECO:0000256" key="1">
    <source>
        <dbReference type="ARBA" id="ARBA00004651"/>
    </source>
</evidence>
<evidence type="ECO:0000256" key="2">
    <source>
        <dbReference type="ARBA" id="ARBA00022475"/>
    </source>
</evidence>
<reference evidence="7 8" key="1">
    <citation type="submission" date="2015-01" db="EMBL/GenBank/DDBJ databases">
        <title>Vibrio sp. C94 JCM 19241 whole genome shotgun sequence.</title>
        <authorList>
            <person name="Sawabe T."/>
            <person name="Meirelles P."/>
            <person name="Feng G."/>
            <person name="Sayaka M."/>
            <person name="Hattori M."/>
            <person name="Ohkuma M."/>
        </authorList>
    </citation>
    <scope>NUCLEOTIDE SEQUENCE [LARGE SCALE GENOMIC DNA]</scope>
    <source>
        <strain evidence="8">JCM 19241</strain>
    </source>
</reference>
<dbReference type="GO" id="GO:0005886">
    <property type="term" value="C:plasma membrane"/>
    <property type="evidence" value="ECO:0007669"/>
    <property type="project" value="UniProtKB-SubCell"/>
</dbReference>
<dbReference type="Proteomes" id="UP000031666">
    <property type="component" value="Unassembled WGS sequence"/>
</dbReference>
<evidence type="ECO:0000256" key="6">
    <source>
        <dbReference type="SAM" id="Phobius"/>
    </source>
</evidence>
<dbReference type="PANTHER" id="PTHR43652:SF6">
    <property type="entry name" value="ARGININE REPRESSOR"/>
    <property type="match status" value="1"/>
</dbReference>
<organism evidence="7 8">
    <name type="scientific">Vibrio ishigakensis</name>
    <dbReference type="NCBI Taxonomy" id="1481914"/>
    <lineage>
        <taxon>Bacteria</taxon>
        <taxon>Pseudomonadati</taxon>
        <taxon>Pseudomonadota</taxon>
        <taxon>Gammaproteobacteria</taxon>
        <taxon>Vibrionales</taxon>
        <taxon>Vibrionaceae</taxon>
        <taxon>Vibrio</taxon>
    </lineage>
</organism>
<dbReference type="STRING" id="1481914.JCM19241_1255"/>
<evidence type="ECO:0000256" key="3">
    <source>
        <dbReference type="ARBA" id="ARBA00022692"/>
    </source>
</evidence>
<sequence length="257" mass="27810">MAEESLPFYALLVPVMMAARFDPMVAAATILLGAGIGVLGSTINPFATVIAANASAIPFTEGMLLRVVMLVVGWFICVAYVMRYARMVREDATKSVVYDKYEENKAHFLGDKEEGQLEFTGTRKLILGIFAASFGVMIYGVAVVGWWMAEISAMFLAASIIVGLVARMSEEDFTTSFIDGARDLLGVALIIGIARGIVVVMDNGMITDTILFNAEQMITGLSSVVFINVMFFIEVLLSFLVPSTSGLAVLTMPIMRL</sequence>
<keyword evidence="3 6" id="KW-0812">Transmembrane</keyword>
<dbReference type="InterPro" id="IPR018385">
    <property type="entry name" value="C4_dicarb_anaerob_car-like"/>
</dbReference>
<accession>A0A0B8QDD6</accession>
<evidence type="ECO:0000256" key="5">
    <source>
        <dbReference type="ARBA" id="ARBA00023136"/>
    </source>
</evidence>
<feature type="transmembrane region" description="Helical" evidence="6">
    <location>
        <begin position="125"/>
        <end position="147"/>
    </location>
</feature>
<evidence type="ECO:0000313" key="8">
    <source>
        <dbReference type="Proteomes" id="UP000031666"/>
    </source>
</evidence>
<feature type="transmembrane region" description="Helical" evidence="6">
    <location>
        <begin position="181"/>
        <end position="201"/>
    </location>
</feature>
<feature type="transmembrane region" description="Helical" evidence="6">
    <location>
        <begin position="21"/>
        <end position="43"/>
    </location>
</feature>
<proteinExistence type="predicted"/>
<protein>
    <submittedName>
        <fullName evidence="7">Arginine/ornithine antiporter arcD</fullName>
    </submittedName>
</protein>
<evidence type="ECO:0000256" key="4">
    <source>
        <dbReference type="ARBA" id="ARBA00022989"/>
    </source>
</evidence>
<keyword evidence="2" id="KW-1003">Cell membrane</keyword>
<dbReference type="AlphaFoldDB" id="A0A0B8QDD6"/>
<comment type="subcellular location">
    <subcellularLocation>
        <location evidence="1">Cell membrane</location>
        <topology evidence="1">Multi-pass membrane protein</topology>
    </subcellularLocation>
</comment>